<evidence type="ECO:0000256" key="1">
    <source>
        <dbReference type="SAM" id="MobiDB-lite"/>
    </source>
</evidence>
<name>A0ABP8VGB3_9PSEU</name>
<proteinExistence type="predicted"/>
<protein>
    <recommendedName>
        <fullName evidence="2">Deoxyribonuclease NucA/NucB domain-containing protein</fullName>
    </recommendedName>
</protein>
<feature type="region of interest" description="Disordered" evidence="1">
    <location>
        <begin position="203"/>
        <end position="226"/>
    </location>
</feature>
<sequence length="260" mass="27702">MDAGPRIELVPVTSAWGTLASGITGTMWTGCYGHPDKCTTSQLQDSNGENEAIVLGNGTHISKWYTQYPDTLLYNEVLSLNGNLGSAIRLNTPGNAVTLADHQANTLFGRCDNLPNRYGAGCVDDQGLSYVLYDTRDNPAVGPVAQHVFDAIRNLPSHWGSPYGSVLNRITDQAAIDNNRAISCGSVVTGPGESCDEYPLASTKQGGNGAAPGDRSTRVVPQSANDSQGGLTGAYYDYYRILDNNEFYVQAVLADGTSAW</sequence>
<accession>A0ABP8VGB3</accession>
<dbReference type="InterPro" id="IPR029476">
    <property type="entry name" value="DNase_NucA_NucB"/>
</dbReference>
<evidence type="ECO:0000259" key="2">
    <source>
        <dbReference type="Pfam" id="PF14040"/>
    </source>
</evidence>
<comment type="caution">
    <text evidence="3">The sequence shown here is derived from an EMBL/GenBank/DDBJ whole genome shotgun (WGS) entry which is preliminary data.</text>
</comment>
<reference evidence="4" key="1">
    <citation type="journal article" date="2019" name="Int. J. Syst. Evol. Microbiol.">
        <title>The Global Catalogue of Microorganisms (GCM) 10K type strain sequencing project: providing services to taxonomists for standard genome sequencing and annotation.</title>
        <authorList>
            <consortium name="The Broad Institute Genomics Platform"/>
            <consortium name="The Broad Institute Genome Sequencing Center for Infectious Disease"/>
            <person name="Wu L."/>
            <person name="Ma J."/>
        </authorList>
    </citation>
    <scope>NUCLEOTIDE SEQUENCE [LARGE SCALE GENOMIC DNA]</scope>
    <source>
        <strain evidence="4">JCM 18054</strain>
    </source>
</reference>
<dbReference type="PROSITE" id="PS51257">
    <property type="entry name" value="PROKAR_LIPOPROTEIN"/>
    <property type="match status" value="1"/>
</dbReference>
<evidence type="ECO:0000313" key="3">
    <source>
        <dbReference type="EMBL" id="GAA4661583.1"/>
    </source>
</evidence>
<feature type="domain" description="Deoxyribonuclease NucA/NucB" evidence="2">
    <location>
        <begin position="188"/>
        <end position="249"/>
    </location>
</feature>
<evidence type="ECO:0000313" key="4">
    <source>
        <dbReference type="Proteomes" id="UP001500192"/>
    </source>
</evidence>
<dbReference type="RefSeq" id="WP_346055821.1">
    <property type="nucleotide sequence ID" value="NZ_BAABIB010000120.1"/>
</dbReference>
<keyword evidence="4" id="KW-1185">Reference proteome</keyword>
<dbReference type="Pfam" id="PF14040">
    <property type="entry name" value="DNase_NucA_NucB"/>
    <property type="match status" value="1"/>
</dbReference>
<gene>
    <name evidence="3" type="ORF">GCM10023214_62370</name>
</gene>
<dbReference type="EMBL" id="BAABIB010000120">
    <property type="protein sequence ID" value="GAA4661583.1"/>
    <property type="molecule type" value="Genomic_DNA"/>
</dbReference>
<organism evidence="3 4">
    <name type="scientific">Amycolatopsis dongchuanensis</name>
    <dbReference type="NCBI Taxonomy" id="1070866"/>
    <lineage>
        <taxon>Bacteria</taxon>
        <taxon>Bacillati</taxon>
        <taxon>Actinomycetota</taxon>
        <taxon>Actinomycetes</taxon>
        <taxon>Pseudonocardiales</taxon>
        <taxon>Pseudonocardiaceae</taxon>
        <taxon>Amycolatopsis</taxon>
    </lineage>
</organism>
<dbReference type="Proteomes" id="UP001500192">
    <property type="component" value="Unassembled WGS sequence"/>
</dbReference>